<evidence type="ECO:0000256" key="1">
    <source>
        <dbReference type="SAM" id="SignalP"/>
    </source>
</evidence>
<proteinExistence type="predicted"/>
<feature type="chain" id="PRO_5035863515" description="Glycosyltransferase family 92 protein" evidence="1">
    <location>
        <begin position="20"/>
        <end position="287"/>
    </location>
</feature>
<protein>
    <recommendedName>
        <fullName evidence="4">Glycosyltransferase family 92 protein</fullName>
    </recommendedName>
</protein>
<feature type="signal peptide" evidence="1">
    <location>
        <begin position="1"/>
        <end position="19"/>
    </location>
</feature>
<dbReference type="EnsemblMetazoa" id="CJA06964a.1">
    <property type="protein sequence ID" value="CJA06964a.1"/>
    <property type="gene ID" value="WBGene00126168"/>
</dbReference>
<evidence type="ECO:0000313" key="3">
    <source>
        <dbReference type="Proteomes" id="UP000005237"/>
    </source>
</evidence>
<reference evidence="2" key="2">
    <citation type="submission" date="2022-06" db="UniProtKB">
        <authorList>
            <consortium name="EnsemblMetazoa"/>
        </authorList>
    </citation>
    <scope>IDENTIFICATION</scope>
    <source>
        <strain evidence="2">DF5081</strain>
    </source>
</reference>
<sequence length="287" mass="33098">MRRQFAIFVWSAVVLVVFCKSKPKKVEVESEVESEEDTEEGNEDYEEICPYPWQTHDQNVLAQYSMCLDVVRDVCPYGASSYDLPSVLLCDPVEEKACPTDYTCEQAVNHQMLTTYNMHLCCKTTTLDSFENVFYETKVGINKMSSNISMPIFYVTSLSPSIIPIAPSGGIDYVVLNEYIPSKTKASTPEIRTGDHFAMLPYRFREPVYLKKVYLFHEPMPNFFFHVLVLFNPHGNPESMNLYYNRPSSLSREIDLSVPVWDEGVFFRNMNRVLTIQSDQTSSRQSW</sequence>
<dbReference type="Proteomes" id="UP000005237">
    <property type="component" value="Unassembled WGS sequence"/>
</dbReference>
<dbReference type="AlphaFoldDB" id="A0A8R1DNG9"/>
<organism evidence="2 3">
    <name type="scientific">Caenorhabditis japonica</name>
    <dbReference type="NCBI Taxonomy" id="281687"/>
    <lineage>
        <taxon>Eukaryota</taxon>
        <taxon>Metazoa</taxon>
        <taxon>Ecdysozoa</taxon>
        <taxon>Nematoda</taxon>
        <taxon>Chromadorea</taxon>
        <taxon>Rhabditida</taxon>
        <taxon>Rhabditina</taxon>
        <taxon>Rhabditomorpha</taxon>
        <taxon>Rhabditoidea</taxon>
        <taxon>Rhabditidae</taxon>
        <taxon>Peloderinae</taxon>
        <taxon>Caenorhabditis</taxon>
    </lineage>
</organism>
<reference evidence="3" key="1">
    <citation type="submission" date="2010-08" db="EMBL/GenBank/DDBJ databases">
        <authorList>
            <consortium name="Caenorhabditis japonica Sequencing Consortium"/>
            <person name="Wilson R.K."/>
        </authorList>
    </citation>
    <scope>NUCLEOTIDE SEQUENCE [LARGE SCALE GENOMIC DNA]</scope>
    <source>
        <strain evidence="3">DF5081</strain>
    </source>
</reference>
<keyword evidence="1" id="KW-0732">Signal</keyword>
<name>A0A8R1DNG9_CAEJA</name>
<accession>A0A8R1DNG9</accession>
<evidence type="ECO:0000313" key="2">
    <source>
        <dbReference type="EnsemblMetazoa" id="CJA06964a.1"/>
    </source>
</evidence>
<keyword evidence="3" id="KW-1185">Reference proteome</keyword>
<evidence type="ECO:0008006" key="4">
    <source>
        <dbReference type="Google" id="ProtNLM"/>
    </source>
</evidence>